<proteinExistence type="predicted"/>
<feature type="compositionally biased region" description="Polar residues" evidence="1">
    <location>
        <begin position="23"/>
        <end position="37"/>
    </location>
</feature>
<evidence type="ECO:0008006" key="4">
    <source>
        <dbReference type="Google" id="ProtNLM"/>
    </source>
</evidence>
<reference evidence="3" key="2">
    <citation type="submission" date="2015-01" db="EMBL/GenBank/DDBJ databases">
        <title>Evolutionary Origins and Diversification of the Mycorrhizal Mutualists.</title>
        <authorList>
            <consortium name="DOE Joint Genome Institute"/>
            <consortium name="Mycorrhizal Genomics Consortium"/>
            <person name="Kohler A."/>
            <person name="Kuo A."/>
            <person name="Nagy L.G."/>
            <person name="Floudas D."/>
            <person name="Copeland A."/>
            <person name="Barry K.W."/>
            <person name="Cichocki N."/>
            <person name="Veneault-Fourrey C."/>
            <person name="LaButti K."/>
            <person name="Lindquist E.A."/>
            <person name="Lipzen A."/>
            <person name="Lundell T."/>
            <person name="Morin E."/>
            <person name="Murat C."/>
            <person name="Riley R."/>
            <person name="Ohm R."/>
            <person name="Sun H."/>
            <person name="Tunlid A."/>
            <person name="Henrissat B."/>
            <person name="Grigoriev I.V."/>
            <person name="Hibbett D.S."/>
            <person name="Martin F."/>
        </authorList>
    </citation>
    <scope>NUCLEOTIDE SEQUENCE [LARGE SCALE GENOMIC DNA]</scope>
    <source>
        <strain evidence="3">Zn</strain>
    </source>
</reference>
<accession>A0A0C3H6C7</accession>
<feature type="compositionally biased region" description="Polar residues" evidence="1">
    <location>
        <begin position="1"/>
        <end position="10"/>
    </location>
</feature>
<organism evidence="2 3">
    <name type="scientific">Oidiodendron maius (strain Zn)</name>
    <dbReference type="NCBI Taxonomy" id="913774"/>
    <lineage>
        <taxon>Eukaryota</taxon>
        <taxon>Fungi</taxon>
        <taxon>Dikarya</taxon>
        <taxon>Ascomycota</taxon>
        <taxon>Pezizomycotina</taxon>
        <taxon>Leotiomycetes</taxon>
        <taxon>Leotiomycetes incertae sedis</taxon>
        <taxon>Myxotrichaceae</taxon>
        <taxon>Oidiodendron</taxon>
    </lineage>
</organism>
<reference evidence="2 3" key="1">
    <citation type="submission" date="2014-04" db="EMBL/GenBank/DDBJ databases">
        <authorList>
            <consortium name="DOE Joint Genome Institute"/>
            <person name="Kuo A."/>
            <person name="Martino E."/>
            <person name="Perotto S."/>
            <person name="Kohler A."/>
            <person name="Nagy L.G."/>
            <person name="Floudas D."/>
            <person name="Copeland A."/>
            <person name="Barry K.W."/>
            <person name="Cichocki N."/>
            <person name="Veneault-Fourrey C."/>
            <person name="LaButti K."/>
            <person name="Lindquist E.A."/>
            <person name="Lipzen A."/>
            <person name="Lundell T."/>
            <person name="Morin E."/>
            <person name="Murat C."/>
            <person name="Sun H."/>
            <person name="Tunlid A."/>
            <person name="Henrissat B."/>
            <person name="Grigoriev I.V."/>
            <person name="Hibbett D.S."/>
            <person name="Martin F."/>
            <person name="Nordberg H.P."/>
            <person name="Cantor M.N."/>
            <person name="Hua S.X."/>
        </authorList>
    </citation>
    <scope>NUCLEOTIDE SEQUENCE [LARGE SCALE GENOMIC DNA]</scope>
    <source>
        <strain evidence="2 3">Zn</strain>
    </source>
</reference>
<name>A0A0C3H6C7_OIDMZ</name>
<dbReference type="PANTHER" id="PTHR38119:SF1">
    <property type="entry name" value="BTB DOMAIN-CONTAINING PROTEIN"/>
    <property type="match status" value="1"/>
</dbReference>
<feature type="compositionally biased region" description="Basic residues" evidence="1">
    <location>
        <begin position="388"/>
        <end position="398"/>
    </location>
</feature>
<evidence type="ECO:0000313" key="3">
    <source>
        <dbReference type="Proteomes" id="UP000054321"/>
    </source>
</evidence>
<feature type="compositionally biased region" description="Polar residues" evidence="1">
    <location>
        <begin position="44"/>
        <end position="55"/>
    </location>
</feature>
<evidence type="ECO:0000256" key="1">
    <source>
        <dbReference type="SAM" id="MobiDB-lite"/>
    </source>
</evidence>
<dbReference type="HOGENOM" id="CLU_328471_0_0_1"/>
<dbReference type="AlphaFoldDB" id="A0A0C3H6C7"/>
<feature type="region of interest" description="Disordered" evidence="1">
    <location>
        <begin position="1"/>
        <end position="94"/>
    </location>
</feature>
<feature type="compositionally biased region" description="Acidic residues" evidence="1">
    <location>
        <begin position="76"/>
        <end position="87"/>
    </location>
</feature>
<keyword evidence="3" id="KW-1185">Reference proteome</keyword>
<dbReference type="STRING" id="913774.A0A0C3H6C7"/>
<dbReference type="EMBL" id="KN832873">
    <property type="protein sequence ID" value="KIN03721.1"/>
    <property type="molecule type" value="Genomic_DNA"/>
</dbReference>
<evidence type="ECO:0000313" key="2">
    <source>
        <dbReference type="EMBL" id="KIN03721.1"/>
    </source>
</evidence>
<dbReference type="PANTHER" id="PTHR38119">
    <property type="entry name" value="BTB DOMAIN-CONTAINING PROTEIN-RELATED"/>
    <property type="match status" value="1"/>
</dbReference>
<dbReference type="Proteomes" id="UP000054321">
    <property type="component" value="Unassembled WGS sequence"/>
</dbReference>
<feature type="region of interest" description="Disordered" evidence="1">
    <location>
        <begin position="163"/>
        <end position="190"/>
    </location>
</feature>
<protein>
    <recommendedName>
        <fullName evidence="4">BTB domain-containing protein</fullName>
    </recommendedName>
</protein>
<feature type="region of interest" description="Disordered" evidence="1">
    <location>
        <begin position="378"/>
        <end position="404"/>
    </location>
</feature>
<dbReference type="InParanoid" id="A0A0C3H6C7"/>
<dbReference type="OrthoDB" id="5280838at2759"/>
<feature type="region of interest" description="Disordered" evidence="1">
    <location>
        <begin position="736"/>
        <end position="789"/>
    </location>
</feature>
<gene>
    <name evidence="2" type="ORF">OIDMADRAFT_51666</name>
</gene>
<feature type="compositionally biased region" description="Low complexity" evidence="1">
    <location>
        <begin position="760"/>
        <end position="781"/>
    </location>
</feature>
<sequence>MGSYSQTSSPIRVLQPQMPPQPSYDSPSMRPTFNSPFPSGIDSYPQSSSWSNLTPISPAASLAGRKRSRDEAALNLEDDFQPEESVEDSTQWDNEDEWVYGEGMTLIKPGGSSYIIAASSQTGTWAEEKAEEEAKAAVPIPSPERPILRAAKSQRLDLTSTPSIVEEPMGNGSMTTPGASSPGKGNAEPTVDDFTRHLGVGWSLISADPDIQAAARGWARYIDNNYPVTDAKIRLQSRGLASYLVEANEGYFLFGEDLKQGRLVSTSLEETWENLRGPVPIFDGVAVMEAGEILKVNGGIQTQAVEMDGVDGEAVNGDAEIAGWDVKVLAWGARLAPSPESSKKLINKITVSTVQVPDPWISTTTMVSQPSYSTDLTLRGPSSVVSSRHSRRHGRGRSHAGGSSYIPQNDFPVFSHSGDVEIIIKVGAHSNRYLLHRLILTQCSGFFDASTSQEWSRATEGGGGGGVELARIGDNAEAGSSKRDVTVKKRWRYELDPGAGDDDIPMLVQKEDTTMSLFGSSDGRPPPVRNKPHSGNPSFFNSMANLSLSSPQAPVAAPPISQDDQDLLNDYDNLFRIFYNYPPILDPIDIATAYIQCKSLLTLADLYDALAVVGPRIEHHLLQFHSRLWKQVAKYPSSYLKLGYLSQSKAIFQEALIHVVGAWPMGARHIRNQLPDSVLQVIEDKAEELEDIVAKIEGQLFRLSLTTSRGDRVTPQNSYMDWLAVSLFRQWLADNTSPANPPSVSRPPQSRSGGSHHSRSSTSTTPQQPSPPSLAQHSSSAKPTNLGHVYRTLGTSPTTYLQHDECKKFLKLNPEIYSRENLKKFEKRLEEMKSMAREIVKPLMYSSLLGEGANTSCLTCTVVDDPRDFPWLNEL</sequence>